<protein>
    <submittedName>
        <fullName evidence="1">Uncharacterized protein</fullName>
    </submittedName>
</protein>
<reference evidence="1 2" key="1">
    <citation type="journal article" date="2019" name="G3 (Bethesda)">
        <title>Sequencing of a Wild Apple (Malus baccata) Genome Unravels the Differences Between Cultivated and Wild Apple Species Regarding Disease Resistance and Cold Tolerance.</title>
        <authorList>
            <person name="Chen X."/>
        </authorList>
    </citation>
    <scope>NUCLEOTIDE SEQUENCE [LARGE SCALE GENOMIC DNA]</scope>
    <source>
        <strain evidence="2">cv. Shandingzi</strain>
        <tissue evidence="1">Leaves</tissue>
    </source>
</reference>
<accession>A0A540LHS9</accession>
<evidence type="ECO:0000313" key="1">
    <source>
        <dbReference type="EMBL" id="TQD85899.1"/>
    </source>
</evidence>
<dbReference type="Proteomes" id="UP000315295">
    <property type="component" value="Unassembled WGS sequence"/>
</dbReference>
<sequence length="134" mass="15154">MITTFLVQSYNKKTTCTDSDRFDFGFSKEERFRNSAPRQVPEQTSEMLTASSSAADLAAALVYHRALPQPPPLLNYCKYFPRPWASRSWRSSIPASESYPRTSSYIAVTLIKKIYGSDLILDLFAAKKRIESGT</sequence>
<dbReference type="AlphaFoldDB" id="A0A540LHS9"/>
<evidence type="ECO:0000313" key="2">
    <source>
        <dbReference type="Proteomes" id="UP000315295"/>
    </source>
</evidence>
<dbReference type="EMBL" id="VIEB01000584">
    <property type="protein sequence ID" value="TQD85899.1"/>
    <property type="molecule type" value="Genomic_DNA"/>
</dbReference>
<name>A0A540LHS9_MALBA</name>
<comment type="caution">
    <text evidence="1">The sequence shown here is derived from an EMBL/GenBank/DDBJ whole genome shotgun (WGS) entry which is preliminary data.</text>
</comment>
<proteinExistence type="predicted"/>
<keyword evidence="2" id="KW-1185">Reference proteome</keyword>
<gene>
    <name evidence="1" type="ORF">C1H46_028599</name>
</gene>
<organism evidence="1 2">
    <name type="scientific">Malus baccata</name>
    <name type="common">Siberian crab apple</name>
    <name type="synonym">Pyrus baccata</name>
    <dbReference type="NCBI Taxonomy" id="106549"/>
    <lineage>
        <taxon>Eukaryota</taxon>
        <taxon>Viridiplantae</taxon>
        <taxon>Streptophyta</taxon>
        <taxon>Embryophyta</taxon>
        <taxon>Tracheophyta</taxon>
        <taxon>Spermatophyta</taxon>
        <taxon>Magnoliopsida</taxon>
        <taxon>eudicotyledons</taxon>
        <taxon>Gunneridae</taxon>
        <taxon>Pentapetalae</taxon>
        <taxon>rosids</taxon>
        <taxon>fabids</taxon>
        <taxon>Rosales</taxon>
        <taxon>Rosaceae</taxon>
        <taxon>Amygdaloideae</taxon>
        <taxon>Maleae</taxon>
        <taxon>Malus</taxon>
    </lineage>
</organism>